<evidence type="ECO:0000256" key="1">
    <source>
        <dbReference type="SAM" id="MobiDB-lite"/>
    </source>
</evidence>
<sequence>MNQPTNTTPADGSPQHPLNKLRGQLTQAFDTAGRLRAILATGQCSARSMGMPR</sequence>
<organism evidence="2 3">
    <name type="scientific">Nocardioides fonticola</name>
    <dbReference type="NCBI Taxonomy" id="450363"/>
    <lineage>
        <taxon>Bacteria</taxon>
        <taxon>Bacillati</taxon>
        <taxon>Actinomycetota</taxon>
        <taxon>Actinomycetes</taxon>
        <taxon>Propionibacteriales</taxon>
        <taxon>Nocardioidaceae</taxon>
        <taxon>Nocardioides</taxon>
    </lineage>
</organism>
<feature type="compositionally biased region" description="Polar residues" evidence="1">
    <location>
        <begin position="1"/>
        <end position="10"/>
    </location>
</feature>
<dbReference type="EMBL" id="BAAAZH010000031">
    <property type="protein sequence ID" value="GAA4127482.1"/>
    <property type="molecule type" value="Genomic_DNA"/>
</dbReference>
<evidence type="ECO:0000313" key="2">
    <source>
        <dbReference type="EMBL" id="GAA4127482.1"/>
    </source>
</evidence>
<feature type="region of interest" description="Disordered" evidence="1">
    <location>
        <begin position="1"/>
        <end position="21"/>
    </location>
</feature>
<accession>A0ABP7XXM6</accession>
<comment type="caution">
    <text evidence="2">The sequence shown here is derived from an EMBL/GenBank/DDBJ whole genome shotgun (WGS) entry which is preliminary data.</text>
</comment>
<reference evidence="3" key="1">
    <citation type="journal article" date="2019" name="Int. J. Syst. Evol. Microbiol.">
        <title>The Global Catalogue of Microorganisms (GCM) 10K type strain sequencing project: providing services to taxonomists for standard genome sequencing and annotation.</title>
        <authorList>
            <consortium name="The Broad Institute Genomics Platform"/>
            <consortium name="The Broad Institute Genome Sequencing Center for Infectious Disease"/>
            <person name="Wu L."/>
            <person name="Ma J."/>
        </authorList>
    </citation>
    <scope>NUCLEOTIDE SEQUENCE [LARGE SCALE GENOMIC DNA]</scope>
    <source>
        <strain evidence="3">JCM 16703</strain>
    </source>
</reference>
<protein>
    <submittedName>
        <fullName evidence="2">Uncharacterized protein</fullName>
    </submittedName>
</protein>
<dbReference type="Proteomes" id="UP001501495">
    <property type="component" value="Unassembled WGS sequence"/>
</dbReference>
<keyword evidence="3" id="KW-1185">Reference proteome</keyword>
<gene>
    <name evidence="2" type="ORF">GCM10022215_37990</name>
</gene>
<evidence type="ECO:0000313" key="3">
    <source>
        <dbReference type="Proteomes" id="UP001501495"/>
    </source>
</evidence>
<proteinExistence type="predicted"/>
<name>A0ABP7XXM6_9ACTN</name>